<dbReference type="InterPro" id="IPR029052">
    <property type="entry name" value="Metallo-depent_PP-like"/>
</dbReference>
<dbReference type="Pfam" id="PF12850">
    <property type="entry name" value="Metallophos_2"/>
    <property type="match status" value="1"/>
</dbReference>
<dbReference type="NCBIfam" id="TIGR00040">
    <property type="entry name" value="yfcE"/>
    <property type="match status" value="1"/>
</dbReference>
<evidence type="ECO:0000313" key="2">
    <source>
        <dbReference type="EMBL" id="SUZ49925.1"/>
    </source>
</evidence>
<dbReference type="SUPFAM" id="SSF56300">
    <property type="entry name" value="Metallo-dependent phosphatases"/>
    <property type="match status" value="1"/>
</dbReference>
<reference evidence="2" key="1">
    <citation type="submission" date="2018-05" db="EMBL/GenBank/DDBJ databases">
        <authorList>
            <person name="Lanie J.A."/>
            <person name="Ng W.-L."/>
            <person name="Kazmierczak K.M."/>
            <person name="Andrzejewski T.M."/>
            <person name="Davidsen T.M."/>
            <person name="Wayne K.J."/>
            <person name="Tettelin H."/>
            <person name="Glass J.I."/>
            <person name="Rusch D."/>
            <person name="Podicherti R."/>
            <person name="Tsui H.-C.T."/>
            <person name="Winkler M.E."/>
        </authorList>
    </citation>
    <scope>NUCLEOTIDE SEQUENCE</scope>
</reference>
<gene>
    <name evidence="2" type="ORF">METZ01_LOCUS2779</name>
</gene>
<accession>A0A381N5V4</accession>
<proteinExistence type="predicted"/>
<name>A0A381N5V4_9ZZZZ</name>
<evidence type="ECO:0000259" key="1">
    <source>
        <dbReference type="Pfam" id="PF12850"/>
    </source>
</evidence>
<dbReference type="Gene3D" id="3.60.21.10">
    <property type="match status" value="1"/>
</dbReference>
<feature type="non-terminal residue" evidence="2">
    <location>
        <position position="1"/>
    </location>
</feature>
<sequence>VISDTHSAGSGRDLPVKILDALRGVDMILHCGDLECLGVLDYLEGVAPLLAVRGYEDPLEDGDRLAMTTRVVKVESVSIGMIHDIQWPGPKIPTSPDGSELVLPEGDGREFMARKFKEPVDVVLFGDTHEELVMHWDGVLIMNPGSPTYPGRRHKRGVLGTLGLLEVDGEDATGRIINLEPVG</sequence>
<dbReference type="InterPro" id="IPR000979">
    <property type="entry name" value="Phosphodiesterase_MJ0936/Vps29"/>
</dbReference>
<feature type="domain" description="Calcineurin-like phosphoesterase" evidence="1">
    <location>
        <begin position="1"/>
        <end position="156"/>
    </location>
</feature>
<dbReference type="PANTHER" id="PTHR11124">
    <property type="entry name" value="VACUOLAR SORTING PROTEIN VPS29"/>
    <property type="match status" value="1"/>
</dbReference>
<protein>
    <recommendedName>
        <fullName evidence="1">Calcineurin-like phosphoesterase domain-containing protein</fullName>
    </recommendedName>
</protein>
<organism evidence="2">
    <name type="scientific">marine metagenome</name>
    <dbReference type="NCBI Taxonomy" id="408172"/>
    <lineage>
        <taxon>unclassified sequences</taxon>
        <taxon>metagenomes</taxon>
        <taxon>ecological metagenomes</taxon>
    </lineage>
</organism>
<dbReference type="AlphaFoldDB" id="A0A381N5V4"/>
<dbReference type="InterPro" id="IPR024654">
    <property type="entry name" value="Calcineurin-like_PHP_lpxH"/>
</dbReference>
<dbReference type="EMBL" id="UINC01000144">
    <property type="protein sequence ID" value="SUZ49925.1"/>
    <property type="molecule type" value="Genomic_DNA"/>
</dbReference>